<name>A0A8J4UAV1_CLAMG</name>
<dbReference type="AlphaFoldDB" id="A0A8J4UAV1"/>
<evidence type="ECO:0000313" key="1">
    <source>
        <dbReference type="EMBL" id="KAF5894474.1"/>
    </source>
</evidence>
<feature type="non-terminal residue" evidence="1">
    <location>
        <position position="1"/>
    </location>
</feature>
<organism evidence="1 2">
    <name type="scientific">Clarias magur</name>
    <name type="common">Asian catfish</name>
    <name type="synonym">Macropteronotus magur</name>
    <dbReference type="NCBI Taxonomy" id="1594786"/>
    <lineage>
        <taxon>Eukaryota</taxon>
        <taxon>Metazoa</taxon>
        <taxon>Chordata</taxon>
        <taxon>Craniata</taxon>
        <taxon>Vertebrata</taxon>
        <taxon>Euteleostomi</taxon>
        <taxon>Actinopterygii</taxon>
        <taxon>Neopterygii</taxon>
        <taxon>Teleostei</taxon>
        <taxon>Ostariophysi</taxon>
        <taxon>Siluriformes</taxon>
        <taxon>Clariidae</taxon>
        <taxon>Clarias</taxon>
    </lineage>
</organism>
<keyword evidence="2" id="KW-1185">Reference proteome</keyword>
<dbReference type="EMBL" id="QNUK01000373">
    <property type="protein sequence ID" value="KAF5894474.1"/>
    <property type="molecule type" value="Genomic_DNA"/>
</dbReference>
<sequence length="50" mass="5966">MDIWMRQVHRKVKTLQSHQETKQLQLQRLKMTVVKCQSGPRILAKLPLLQ</sequence>
<evidence type="ECO:0000313" key="2">
    <source>
        <dbReference type="Proteomes" id="UP000727407"/>
    </source>
</evidence>
<gene>
    <name evidence="1" type="ORF">DAT39_015828</name>
</gene>
<proteinExistence type="predicted"/>
<reference evidence="1" key="1">
    <citation type="submission" date="2020-07" db="EMBL/GenBank/DDBJ databases">
        <title>Clarias magur genome sequencing, assembly and annotation.</title>
        <authorList>
            <person name="Kushwaha B."/>
            <person name="Kumar R."/>
            <person name="Das P."/>
            <person name="Joshi C.G."/>
            <person name="Kumar D."/>
            <person name="Nagpure N.S."/>
            <person name="Pandey M."/>
            <person name="Agarwal S."/>
            <person name="Srivastava S."/>
            <person name="Singh M."/>
            <person name="Sahoo L."/>
            <person name="Jayasankar P."/>
            <person name="Meher P.K."/>
            <person name="Koringa P.G."/>
            <person name="Iquebal M.A."/>
            <person name="Das S.P."/>
            <person name="Bit A."/>
            <person name="Patnaik S."/>
            <person name="Patel N."/>
            <person name="Shah T.M."/>
            <person name="Hinsu A."/>
            <person name="Jena J.K."/>
        </authorList>
    </citation>
    <scope>NUCLEOTIDE SEQUENCE</scope>
    <source>
        <strain evidence="1">CIFAMagur01</strain>
        <tissue evidence="1">Testis</tissue>
    </source>
</reference>
<accession>A0A8J4UAV1</accession>
<protein>
    <submittedName>
        <fullName evidence="1">Uncharacterized protein</fullName>
    </submittedName>
</protein>
<comment type="caution">
    <text evidence="1">The sequence shown here is derived from an EMBL/GenBank/DDBJ whole genome shotgun (WGS) entry which is preliminary data.</text>
</comment>
<dbReference type="Proteomes" id="UP000727407">
    <property type="component" value="Unassembled WGS sequence"/>
</dbReference>